<dbReference type="AlphaFoldDB" id="A0A1Q5P3Q8"/>
<organism evidence="2 3">
    <name type="scientific">Domibacillus mangrovi</name>
    <dbReference type="NCBI Taxonomy" id="1714354"/>
    <lineage>
        <taxon>Bacteria</taxon>
        <taxon>Bacillati</taxon>
        <taxon>Bacillota</taxon>
        <taxon>Bacilli</taxon>
        <taxon>Bacillales</taxon>
        <taxon>Bacillaceae</taxon>
        <taxon>Domibacillus</taxon>
    </lineage>
</organism>
<keyword evidence="1" id="KW-1133">Transmembrane helix</keyword>
<proteinExistence type="predicted"/>
<evidence type="ECO:0000313" key="2">
    <source>
        <dbReference type="EMBL" id="OKL36866.1"/>
    </source>
</evidence>
<keyword evidence="3" id="KW-1185">Reference proteome</keyword>
<evidence type="ECO:0000256" key="1">
    <source>
        <dbReference type="SAM" id="Phobius"/>
    </source>
</evidence>
<name>A0A1Q5P3Q8_9BACI</name>
<reference evidence="2 3" key="1">
    <citation type="submission" date="2016-12" db="EMBL/GenBank/DDBJ databases">
        <title>Domibacillus sp. SAOS 44 whole genome sequencing.</title>
        <authorList>
            <person name="Verma A."/>
            <person name="Krishnamurthi S."/>
        </authorList>
    </citation>
    <scope>NUCLEOTIDE SEQUENCE [LARGE SCALE GENOMIC DNA]</scope>
    <source>
        <strain evidence="2 3">SAOS 44</strain>
    </source>
</reference>
<sequence length="59" mass="7087">MKDYNGWTEQFRLLDTVKTAITQSVPYEVIALMMFLWFSGKKDEMIKKRSTVLYAFFRL</sequence>
<evidence type="ECO:0000313" key="3">
    <source>
        <dbReference type="Proteomes" id="UP000186524"/>
    </source>
</evidence>
<keyword evidence="1" id="KW-0812">Transmembrane</keyword>
<feature type="transmembrane region" description="Helical" evidence="1">
    <location>
        <begin position="20"/>
        <end position="39"/>
    </location>
</feature>
<accession>A0A1Q5P3Q8</accession>
<dbReference type="EMBL" id="MRWQ01000006">
    <property type="protein sequence ID" value="OKL36866.1"/>
    <property type="molecule type" value="Genomic_DNA"/>
</dbReference>
<keyword evidence="1" id="KW-0472">Membrane</keyword>
<protein>
    <submittedName>
        <fullName evidence="2">Uncharacterized protein</fullName>
    </submittedName>
</protein>
<gene>
    <name evidence="2" type="ORF">BLL40_09105</name>
</gene>
<comment type="caution">
    <text evidence="2">The sequence shown here is derived from an EMBL/GenBank/DDBJ whole genome shotgun (WGS) entry which is preliminary data.</text>
</comment>
<dbReference type="Proteomes" id="UP000186524">
    <property type="component" value="Unassembled WGS sequence"/>
</dbReference>